<proteinExistence type="predicted"/>
<organism evidence="3 4">
    <name type="scientific">Streptococcus gallolyticus</name>
    <dbReference type="NCBI Taxonomy" id="315405"/>
    <lineage>
        <taxon>Bacteria</taxon>
        <taxon>Bacillati</taxon>
        <taxon>Bacillota</taxon>
        <taxon>Bacilli</taxon>
        <taxon>Lactobacillales</taxon>
        <taxon>Streptococcaceae</taxon>
        <taxon>Streptococcus</taxon>
    </lineage>
</organism>
<sequence length="592" mass="67903">MKNNKSFLLVILLLVVTAGLVLIFGLFTNNDDDDSSDTTTQSTTTVAEDSYHLTDNDALYETEDYKDVQTMYLTVSRGNDSDNTNHSWSEVNNLSVYDYEKMGVDRYKISALLQVGDENGPVAGELGYGESTPNATVQIRGQSSSKNQQKNYKIKIKQNKGSWYGQRTINLNKHQTESLRFRNMMSYVLLQDIPQVLSLRTQFVHLYVKDTTGDKPDEFVDYGLYTQVEQLNKTGMKSHNLDSSGQLYKVNYFEFTDPDNVIKLATDPDYDEEKFEEHLEIKGSTDHTKLIDLIKKINDTSIDFEDVLEENFDVENLSYWMAFQILMGNHDTQSRNMFLYSPLNSQRWYIIPWDNDGSLFETEYQIRGSKGNALWETGVSNYWGNMLFQRALKTKSFREALDAAIEDLYNNYLTQDRITSLSNELASVVKPYISETPDSTYLGISMADYQTVLDALPSEIKANYQKYYDSFKKPMPFFIGVPSKTSDNKLKLTWDNAYDFDSEDITYTVEVSKNYDFSSTIYKKENLKLTSTEMDLPDTGQYFIRVTATNASGESQVAFDYYVTSEDGKVSGVKFFFVNADKSISEDTYEEN</sequence>
<dbReference type="CDD" id="cd00063">
    <property type="entry name" value="FN3"/>
    <property type="match status" value="1"/>
</dbReference>
<dbReference type="InterPro" id="IPR036116">
    <property type="entry name" value="FN3_sf"/>
</dbReference>
<dbReference type="PANTHER" id="PTHR40050">
    <property type="entry name" value="INNER SPORE COAT PROTEIN H"/>
    <property type="match status" value="1"/>
</dbReference>
<dbReference type="SUPFAM" id="SSF49265">
    <property type="entry name" value="Fibronectin type III"/>
    <property type="match status" value="1"/>
</dbReference>
<dbReference type="Pfam" id="PF08757">
    <property type="entry name" value="CotH"/>
    <property type="match status" value="1"/>
</dbReference>
<dbReference type="PANTHER" id="PTHR40050:SF1">
    <property type="entry name" value="INNER SPORE COAT PROTEIN H"/>
    <property type="match status" value="1"/>
</dbReference>
<gene>
    <name evidence="3" type="ORF">BN963_SGAL_01807</name>
</gene>
<keyword evidence="1" id="KW-0472">Membrane</keyword>
<dbReference type="AlphaFoldDB" id="A0A060RHY6"/>
<keyword evidence="1" id="KW-0812">Transmembrane</keyword>
<name>A0A060RHY6_9STRE</name>
<reference evidence="3 4" key="1">
    <citation type="submission" date="2014-02" db="EMBL/GenBank/DDBJ databases">
        <authorList>
            <person name="Manrique M."/>
        </authorList>
    </citation>
    <scope>NUCLEOTIDE SEQUENCE [LARGE SCALE GENOMIC DNA]</scope>
    <source>
        <strain evidence="3 4">LMG17956</strain>
    </source>
</reference>
<evidence type="ECO:0000259" key="2">
    <source>
        <dbReference type="PROSITE" id="PS50853"/>
    </source>
</evidence>
<dbReference type="InterPro" id="IPR003961">
    <property type="entry name" value="FN3_dom"/>
</dbReference>
<evidence type="ECO:0000256" key="1">
    <source>
        <dbReference type="SAM" id="Phobius"/>
    </source>
</evidence>
<comment type="caution">
    <text evidence="3">The sequence shown here is derived from an EMBL/GenBank/DDBJ whole genome shotgun (WGS) entry which is preliminary data.</text>
</comment>
<dbReference type="Gene3D" id="2.60.40.10">
    <property type="entry name" value="Immunoglobulins"/>
    <property type="match status" value="1"/>
</dbReference>
<protein>
    <submittedName>
        <fullName evidence="3">Conserved hypothetical secreted protein</fullName>
    </submittedName>
</protein>
<evidence type="ECO:0000313" key="4">
    <source>
        <dbReference type="Proteomes" id="UP000027584"/>
    </source>
</evidence>
<dbReference type="PROSITE" id="PS50853">
    <property type="entry name" value="FN3"/>
    <property type="match status" value="1"/>
</dbReference>
<evidence type="ECO:0000313" key="3">
    <source>
        <dbReference type="EMBL" id="CDO18607.1"/>
    </source>
</evidence>
<accession>A0A060RHY6</accession>
<feature type="domain" description="Fibronectin type-III" evidence="2">
    <location>
        <begin position="473"/>
        <end position="568"/>
    </location>
</feature>
<dbReference type="EMBL" id="CCBC010000199">
    <property type="protein sequence ID" value="CDO18607.1"/>
    <property type="molecule type" value="Genomic_DNA"/>
</dbReference>
<feature type="transmembrane region" description="Helical" evidence="1">
    <location>
        <begin position="7"/>
        <end position="27"/>
    </location>
</feature>
<dbReference type="InterPro" id="IPR014867">
    <property type="entry name" value="Spore_coat_CotH_CotH2/3/7"/>
</dbReference>
<dbReference type="InterPro" id="IPR013783">
    <property type="entry name" value="Ig-like_fold"/>
</dbReference>
<keyword evidence="1" id="KW-1133">Transmembrane helix</keyword>
<reference evidence="3 4" key="2">
    <citation type="submission" date="2014-05" db="EMBL/GenBank/DDBJ databases">
        <title>Genome sequence of Streptococcus gallolyticus.</title>
        <authorList>
            <person name="Del Campo R."/>
        </authorList>
    </citation>
    <scope>NUCLEOTIDE SEQUENCE [LARGE SCALE GENOMIC DNA]</scope>
    <source>
        <strain evidence="3 4">LMG17956</strain>
    </source>
</reference>
<dbReference type="Proteomes" id="UP000027584">
    <property type="component" value="Unassembled WGS sequence"/>
</dbReference>